<evidence type="ECO:0000256" key="10">
    <source>
        <dbReference type="ARBA" id="ARBA00064635"/>
    </source>
</evidence>
<dbReference type="PANTHER" id="PTHR12953:SF0">
    <property type="entry name" value="SUN DOMAIN-CONTAINING OSSIFICATION FACTOR"/>
    <property type="match status" value="1"/>
</dbReference>
<dbReference type="Pfam" id="PF07738">
    <property type="entry name" value="Sad1_UNC"/>
    <property type="match status" value="1"/>
</dbReference>
<dbReference type="FunFam" id="2.60.120.260:FF:000099">
    <property type="entry name" value="Uncharacterized protein, isoform C"/>
    <property type="match status" value="1"/>
</dbReference>
<evidence type="ECO:0000259" key="14">
    <source>
        <dbReference type="PROSITE" id="PS51469"/>
    </source>
</evidence>
<dbReference type="InterPro" id="IPR008979">
    <property type="entry name" value="Galactose-bd-like_sf"/>
</dbReference>
<evidence type="ECO:0000256" key="6">
    <source>
        <dbReference type="ARBA" id="ARBA00023136"/>
    </source>
</evidence>
<keyword evidence="4" id="KW-0256">Endoplasmic reticulum</keyword>
<evidence type="ECO:0000256" key="1">
    <source>
        <dbReference type="ARBA" id="ARBA00004389"/>
    </source>
</evidence>
<dbReference type="VEuPathDB" id="VectorBase:LDEU007685"/>
<sequence>MSTKAIYFWFLVAVLCKLGIAESTDEIKNETISTIDETKESLDNLSTPASNTTDVHHESEVTVNKTETVTAVPIPGPEGGADEISKPTEGAIPSFYEWKNKDKGSSVPPIQKIKISKSKIRNYSSQKCGAKVVDANSESDRASSIVNDDKDEYMLSPCKSKIWLVIDLCEMVLPVSIDLGNFEIFSSNPKEFVVYGSDRYASKDWDLIGSFNASDVRMLQKFEFEPQTAFRKYIKVEIKSHHRDEYYCPLSEVRLFGISMVDHYNAVEGGEKEDDECSESLFEQESYVLMDFLVGVKETVLQFAKKTALILRLKKEESEEFSSKDSQKFVSKNTIHFYKPMPVLEPKLKRCISYIRPTDLINATKHSTYENSSLCRFFESVVGKPTFNLICAELHKQVSLRFTTEVPTLPKGSSCKRYERKSEELKLDTILFWGVILLMLMWYSIGVYLDS</sequence>
<evidence type="ECO:0000256" key="9">
    <source>
        <dbReference type="ARBA" id="ARBA00061226"/>
    </source>
</evidence>
<feature type="domain" description="SUN" evidence="14">
    <location>
        <begin position="104"/>
        <end position="260"/>
    </location>
</feature>
<proteinExistence type="inferred from homology"/>
<evidence type="ECO:0000256" key="2">
    <source>
        <dbReference type="ARBA" id="ARBA00022692"/>
    </source>
</evidence>
<organism evidence="15 16">
    <name type="scientific">Leptotrombidium deliense</name>
    <dbReference type="NCBI Taxonomy" id="299467"/>
    <lineage>
        <taxon>Eukaryota</taxon>
        <taxon>Metazoa</taxon>
        <taxon>Ecdysozoa</taxon>
        <taxon>Arthropoda</taxon>
        <taxon>Chelicerata</taxon>
        <taxon>Arachnida</taxon>
        <taxon>Acari</taxon>
        <taxon>Acariformes</taxon>
        <taxon>Trombidiformes</taxon>
        <taxon>Prostigmata</taxon>
        <taxon>Anystina</taxon>
        <taxon>Parasitengona</taxon>
        <taxon>Trombiculoidea</taxon>
        <taxon>Trombiculidae</taxon>
        <taxon>Leptotrombidium</taxon>
    </lineage>
</organism>
<dbReference type="InterPro" id="IPR012919">
    <property type="entry name" value="SUN_dom"/>
</dbReference>
<dbReference type="STRING" id="299467.A0A443S9X2"/>
<dbReference type="Gene3D" id="2.60.120.260">
    <property type="entry name" value="Galactose-binding domain-like"/>
    <property type="match status" value="1"/>
</dbReference>
<evidence type="ECO:0000256" key="11">
    <source>
        <dbReference type="SAM" id="MobiDB-lite"/>
    </source>
</evidence>
<keyword evidence="16" id="KW-1185">Reference proteome</keyword>
<dbReference type="InterPro" id="IPR045120">
    <property type="entry name" value="Suco/Slp1-like"/>
</dbReference>
<dbReference type="PANTHER" id="PTHR12953">
    <property type="entry name" value="MEMBRANE PROTEIN CH1 RELATED"/>
    <property type="match status" value="1"/>
</dbReference>
<comment type="caution">
    <text evidence="15">The sequence shown here is derived from an EMBL/GenBank/DDBJ whole genome shotgun (WGS) entry which is preliminary data.</text>
</comment>
<evidence type="ECO:0000256" key="7">
    <source>
        <dbReference type="ARBA" id="ARBA00023180"/>
    </source>
</evidence>
<keyword evidence="3 13" id="KW-0732">Signal</keyword>
<dbReference type="Proteomes" id="UP000288716">
    <property type="component" value="Unassembled WGS sequence"/>
</dbReference>
<evidence type="ECO:0000256" key="8">
    <source>
        <dbReference type="ARBA" id="ARBA00046288"/>
    </source>
</evidence>
<feature type="compositionally biased region" description="Polar residues" evidence="11">
    <location>
        <begin position="43"/>
        <end position="53"/>
    </location>
</feature>
<feature type="chain" id="PRO_5019222973" evidence="13">
    <location>
        <begin position="22"/>
        <end position="451"/>
    </location>
</feature>
<evidence type="ECO:0000256" key="3">
    <source>
        <dbReference type="ARBA" id="ARBA00022729"/>
    </source>
</evidence>
<evidence type="ECO:0000256" key="4">
    <source>
        <dbReference type="ARBA" id="ARBA00022824"/>
    </source>
</evidence>
<dbReference type="AlphaFoldDB" id="A0A443S9X2"/>
<reference evidence="15 16" key="1">
    <citation type="journal article" date="2018" name="Gigascience">
        <title>Genomes of trombidid mites reveal novel predicted allergens and laterally-transferred genes associated with secondary metabolism.</title>
        <authorList>
            <person name="Dong X."/>
            <person name="Chaisiri K."/>
            <person name="Xia D."/>
            <person name="Armstrong S.D."/>
            <person name="Fang Y."/>
            <person name="Donnelly M.J."/>
            <person name="Kadowaki T."/>
            <person name="McGarry J.W."/>
            <person name="Darby A.C."/>
            <person name="Makepeace B.L."/>
        </authorList>
    </citation>
    <scope>NUCLEOTIDE SEQUENCE [LARGE SCALE GENOMIC DNA]</scope>
    <source>
        <strain evidence="15">UoL-UT</strain>
    </source>
</reference>
<feature type="region of interest" description="Disordered" evidence="11">
    <location>
        <begin position="40"/>
        <end position="60"/>
    </location>
</feature>
<feature type="transmembrane region" description="Helical" evidence="12">
    <location>
        <begin position="430"/>
        <end position="449"/>
    </location>
</feature>
<feature type="signal peptide" evidence="13">
    <location>
        <begin position="1"/>
        <end position="21"/>
    </location>
</feature>
<dbReference type="SUPFAM" id="SSF49785">
    <property type="entry name" value="Galactose-binding domain-like"/>
    <property type="match status" value="1"/>
</dbReference>
<keyword evidence="6 12" id="KW-0472">Membrane</keyword>
<evidence type="ECO:0000256" key="13">
    <source>
        <dbReference type="SAM" id="SignalP"/>
    </source>
</evidence>
<name>A0A443S9X2_9ACAR</name>
<dbReference type="PROSITE" id="PS51469">
    <property type="entry name" value="SUN"/>
    <property type="match status" value="1"/>
</dbReference>
<evidence type="ECO:0000256" key="12">
    <source>
        <dbReference type="SAM" id="Phobius"/>
    </source>
</evidence>
<comment type="subcellular location">
    <subcellularLocation>
        <location evidence="8">Endomembrane system</location>
        <topology evidence="8">Single-pass type I membrane protein</topology>
    </subcellularLocation>
    <subcellularLocation>
        <location evidence="1">Endoplasmic reticulum membrane</location>
        <topology evidence="1">Single-pass membrane protein</topology>
    </subcellularLocation>
</comment>
<dbReference type="GO" id="GO:0005789">
    <property type="term" value="C:endoplasmic reticulum membrane"/>
    <property type="evidence" value="ECO:0007669"/>
    <property type="project" value="UniProtKB-SubCell"/>
</dbReference>
<comment type="similarity">
    <text evidence="9">Belongs to the SLP1 family.</text>
</comment>
<dbReference type="GO" id="GO:0034975">
    <property type="term" value="P:protein folding in endoplasmic reticulum"/>
    <property type="evidence" value="ECO:0007669"/>
    <property type="project" value="TreeGrafter"/>
</dbReference>
<evidence type="ECO:0000313" key="16">
    <source>
        <dbReference type="Proteomes" id="UP000288716"/>
    </source>
</evidence>
<comment type="subunit">
    <text evidence="10">Interacts with EMP65.</text>
</comment>
<dbReference type="EMBL" id="NCKV01004983">
    <property type="protein sequence ID" value="RWS24356.1"/>
    <property type="molecule type" value="Genomic_DNA"/>
</dbReference>
<keyword evidence="2 12" id="KW-0812">Transmembrane</keyword>
<dbReference type="OrthoDB" id="266334at2759"/>
<keyword evidence="5 12" id="KW-1133">Transmembrane helix</keyword>
<accession>A0A443S9X2</accession>
<evidence type="ECO:0000256" key="5">
    <source>
        <dbReference type="ARBA" id="ARBA00022989"/>
    </source>
</evidence>
<keyword evidence="7" id="KW-0325">Glycoprotein</keyword>
<gene>
    <name evidence="15" type="ORF">B4U80_09324</name>
</gene>
<protein>
    <submittedName>
        <fullName evidence="15">Protein osteopotentia-like protein</fullName>
    </submittedName>
</protein>
<evidence type="ECO:0000313" key="15">
    <source>
        <dbReference type="EMBL" id="RWS24356.1"/>
    </source>
</evidence>